<dbReference type="RefSeq" id="WP_013266112.1">
    <property type="nucleotide sequence ID" value="NC_014374.1"/>
</dbReference>
<proteinExistence type="predicted"/>
<dbReference type="GO" id="GO:0003676">
    <property type="term" value="F:nucleic acid binding"/>
    <property type="evidence" value="ECO:0007669"/>
    <property type="project" value="InterPro"/>
</dbReference>
<evidence type="ECO:0000259" key="1">
    <source>
        <dbReference type="Pfam" id="PF01170"/>
    </source>
</evidence>
<name>D9PZW2_ACIS3</name>
<dbReference type="EMBL" id="CP001742">
    <property type="protein sequence ID" value="ADL18600.1"/>
    <property type="molecule type" value="Genomic_DNA"/>
</dbReference>
<dbReference type="OrthoDB" id="7080at2157"/>
<dbReference type="PROSITE" id="PS00092">
    <property type="entry name" value="N6_MTASE"/>
    <property type="match status" value="1"/>
</dbReference>
<dbReference type="SUPFAM" id="SSF53335">
    <property type="entry name" value="S-adenosyl-L-methionine-dependent methyltransferases"/>
    <property type="match status" value="1"/>
</dbReference>
<organism evidence="2 3">
    <name type="scientific">Acidilobus saccharovorans (strain DSM 16705 / JCM 18335 / VKM B-2471 / 345-15)</name>
    <dbReference type="NCBI Taxonomy" id="666510"/>
    <lineage>
        <taxon>Archaea</taxon>
        <taxon>Thermoproteota</taxon>
        <taxon>Thermoprotei</taxon>
        <taxon>Acidilobales</taxon>
        <taxon>Acidilobaceae</taxon>
        <taxon>Acidilobus</taxon>
    </lineage>
</organism>
<evidence type="ECO:0000313" key="2">
    <source>
        <dbReference type="EMBL" id="ADL18600.1"/>
    </source>
</evidence>
<dbReference type="InterPro" id="IPR000241">
    <property type="entry name" value="RlmKL-like_Mtase"/>
</dbReference>
<keyword evidence="2" id="KW-0808">Transferase</keyword>
<dbReference type="Gene3D" id="3.40.50.150">
    <property type="entry name" value="Vaccinia Virus protein VP39"/>
    <property type="match status" value="1"/>
</dbReference>
<keyword evidence="2" id="KW-0489">Methyltransferase</keyword>
<feature type="domain" description="Ribosomal RNA large subunit methyltransferase K/L-like methyltransferase" evidence="1">
    <location>
        <begin position="159"/>
        <end position="326"/>
    </location>
</feature>
<dbReference type="eggNOG" id="arCOG00047">
    <property type="taxonomic scope" value="Archaea"/>
</dbReference>
<dbReference type="Proteomes" id="UP000000346">
    <property type="component" value="Chromosome"/>
</dbReference>
<dbReference type="InParanoid" id="D9PZW2"/>
<dbReference type="InterPro" id="IPR029063">
    <property type="entry name" value="SAM-dependent_MTases_sf"/>
</dbReference>
<dbReference type="GO" id="GO:0030488">
    <property type="term" value="P:tRNA methylation"/>
    <property type="evidence" value="ECO:0007669"/>
    <property type="project" value="TreeGrafter"/>
</dbReference>
<sequence length="336" mass="36445">MLYAYLSGRHPRLPEEELKALVELSGSAYKPLLRLDQVVLFNADVVNVSAYAKRAAYVKEVGEVLAYGERCEVEELLAKALRSLELRGLKSFKLELTSIKVEPCCSPTELLRGLTKLSIRPSLSSENTVRILISEGVAIVGLAVGRRDLGNVKLRSPPNRPFWRSGELDIRLSRAMVNLSRLPYGGTFLDAFCGTGTLALEAVLAGGSKALCVDIDGSMAYGSKTNFSWAGLDSLSLIANARRLPLKEGSVDSIASDPPYGRSTRVVGESYGDLVEGFLQESARVLKPGGYVAYAGPVDLAPYKYAVEQGFDLIARIDQYVHSGLTRQIVVAKKAT</sequence>
<dbReference type="STRING" id="666510.ASAC_0193"/>
<accession>D9PZW2</accession>
<dbReference type="PANTHER" id="PTHR14911:SF21">
    <property type="entry name" value="N2-METHYLGUANOSINE TRNA METHYLTRANSFERASE"/>
    <property type="match status" value="1"/>
</dbReference>
<dbReference type="Pfam" id="PF01170">
    <property type="entry name" value="UPF0020"/>
    <property type="match status" value="1"/>
</dbReference>
<dbReference type="HOGENOM" id="CLU_057819_0_0_2"/>
<keyword evidence="3" id="KW-1185">Reference proteome</keyword>
<dbReference type="GeneID" id="9498410"/>
<dbReference type="PRINTS" id="PR00507">
    <property type="entry name" value="N12N6MTFRASE"/>
</dbReference>
<dbReference type="KEGG" id="asc:ASAC_0193"/>
<dbReference type="CDD" id="cd02440">
    <property type="entry name" value="AdoMet_MTases"/>
    <property type="match status" value="1"/>
</dbReference>
<dbReference type="InterPro" id="IPR002052">
    <property type="entry name" value="DNA_methylase_N6_adenine_CS"/>
</dbReference>
<reference evidence="2 3" key="1">
    <citation type="journal article" date="2010" name="Appl. Environ. Microbiol.">
        <title>The genome sequence of the crenarchaeon Acidilobus saccharovorans supports a new order, Acidilobales, and suggests an important ecological role in terrestrial acidic hot springs.</title>
        <authorList>
            <person name="Mardanov A.V."/>
            <person name="Svetlitchnyi V.A."/>
            <person name="Beletsky A.V."/>
            <person name="Prokofeva M.I."/>
            <person name="Bonch-Osmolovskaya E.A."/>
            <person name="Ravin N.V."/>
            <person name="Skryabin K.G."/>
        </authorList>
    </citation>
    <scope>NUCLEOTIDE SEQUENCE [LARGE SCALE GENOMIC DNA]</scope>
    <source>
        <strain evidence="3">DSM 16705 / JCM 18335 / VKM B-2471 / 345-15</strain>
    </source>
</reference>
<gene>
    <name evidence="2" type="ordered locus">ASAC_0193</name>
</gene>
<protein>
    <submittedName>
        <fullName evidence="2">Putative methyltransferase</fullName>
    </submittedName>
</protein>
<dbReference type="AlphaFoldDB" id="D9PZW2"/>
<dbReference type="PANTHER" id="PTHR14911">
    <property type="entry name" value="THUMP DOMAIN-CONTAINING"/>
    <property type="match status" value="1"/>
</dbReference>
<evidence type="ECO:0000313" key="3">
    <source>
        <dbReference type="Proteomes" id="UP000000346"/>
    </source>
</evidence>
<dbReference type="GO" id="GO:0016423">
    <property type="term" value="F:tRNA (guanine) methyltransferase activity"/>
    <property type="evidence" value="ECO:0007669"/>
    <property type="project" value="TreeGrafter"/>
</dbReference>